<name>A0A5C5FRP0_9BASI</name>
<evidence type="ECO:0000256" key="4">
    <source>
        <dbReference type="ARBA" id="ARBA00023163"/>
    </source>
</evidence>
<feature type="region of interest" description="Disordered" evidence="6">
    <location>
        <begin position="129"/>
        <end position="158"/>
    </location>
</feature>
<feature type="region of interest" description="Disordered" evidence="6">
    <location>
        <begin position="180"/>
        <end position="259"/>
    </location>
</feature>
<feature type="compositionally biased region" description="Acidic residues" evidence="6">
    <location>
        <begin position="210"/>
        <end position="227"/>
    </location>
</feature>
<dbReference type="Proteomes" id="UP000311382">
    <property type="component" value="Unassembled WGS sequence"/>
</dbReference>
<dbReference type="AlphaFoldDB" id="A0A5C5FRP0"/>
<reference evidence="7 8" key="1">
    <citation type="submission" date="2019-03" db="EMBL/GenBank/DDBJ databases">
        <title>Rhodosporidium diobovatum UCD-FST 08-225 genome sequencing, assembly, and annotation.</title>
        <authorList>
            <person name="Fakankun I.U."/>
            <person name="Fristensky B."/>
            <person name="Levin D.B."/>
        </authorList>
    </citation>
    <scope>NUCLEOTIDE SEQUENCE [LARGE SCALE GENOMIC DNA]</scope>
    <source>
        <strain evidence="7 8">UCD-FST 08-225</strain>
    </source>
</reference>
<evidence type="ECO:0000256" key="2">
    <source>
        <dbReference type="ARBA" id="ARBA00007646"/>
    </source>
</evidence>
<protein>
    <submittedName>
        <fullName evidence="7">Transcription initiation factor TFIID subunit 9</fullName>
    </submittedName>
</protein>
<sequence>MPPAPRADAAPVLPRDARLIALILAAAGAEDCEEGVVRMLVEFAHRYTSDVLTDSLLYAEHARSGSASTAPVVPSVDDVRLAVQARTEGAQVPKEFLLQLATTVNSVPLPPVPEVYGIRLPPPAQRLTAPNYTLVPRSGAPPPPPGGSEEAPLGATNDLADLGGAIFGGGGGVGAGSSGFSASAGASGPGTGVQTAEGSEAGGSGGGLFGDDDDDEDEDDDDEEMEDVTNGLPSGEGGSGGANGAGGVKRKAEEDEEYD</sequence>
<evidence type="ECO:0000256" key="5">
    <source>
        <dbReference type="ARBA" id="ARBA00023242"/>
    </source>
</evidence>
<dbReference type="GO" id="GO:0005669">
    <property type="term" value="C:transcription factor TFIID complex"/>
    <property type="evidence" value="ECO:0007669"/>
    <property type="project" value="TreeGrafter"/>
</dbReference>
<evidence type="ECO:0000313" key="8">
    <source>
        <dbReference type="Proteomes" id="UP000311382"/>
    </source>
</evidence>
<dbReference type="OrthoDB" id="341924at2759"/>
<keyword evidence="4" id="KW-0804">Transcription</keyword>
<dbReference type="InterPro" id="IPR051431">
    <property type="entry name" value="TFIID_subunit_9"/>
</dbReference>
<keyword evidence="5" id="KW-0539">Nucleus</keyword>
<dbReference type="PANTHER" id="PTHR48068">
    <property type="entry name" value="TAF9 RNA POLYMERASE II, TATA BOX-BINDING PROTEIN (TBP)-ASSOCIATED FACTOR"/>
    <property type="match status" value="1"/>
</dbReference>
<dbReference type="PANTHER" id="PTHR48068:SF4">
    <property type="entry name" value="TATA-BOX BINDING PROTEIN ASSOCIATED FACTOR 9"/>
    <property type="match status" value="1"/>
</dbReference>
<dbReference type="GO" id="GO:0003743">
    <property type="term" value="F:translation initiation factor activity"/>
    <property type="evidence" value="ECO:0007669"/>
    <property type="project" value="UniProtKB-KW"/>
</dbReference>
<dbReference type="InterPro" id="IPR003162">
    <property type="entry name" value="TFIID-31"/>
</dbReference>
<keyword evidence="8" id="KW-1185">Reference proteome</keyword>
<dbReference type="GO" id="GO:0051123">
    <property type="term" value="P:RNA polymerase II preinitiation complex assembly"/>
    <property type="evidence" value="ECO:0007669"/>
    <property type="project" value="TreeGrafter"/>
</dbReference>
<evidence type="ECO:0000256" key="6">
    <source>
        <dbReference type="SAM" id="MobiDB-lite"/>
    </source>
</evidence>
<organism evidence="7 8">
    <name type="scientific">Rhodotorula diobovata</name>
    <dbReference type="NCBI Taxonomy" id="5288"/>
    <lineage>
        <taxon>Eukaryota</taxon>
        <taxon>Fungi</taxon>
        <taxon>Dikarya</taxon>
        <taxon>Basidiomycota</taxon>
        <taxon>Pucciniomycotina</taxon>
        <taxon>Microbotryomycetes</taxon>
        <taxon>Sporidiobolales</taxon>
        <taxon>Sporidiobolaceae</taxon>
        <taxon>Rhodotorula</taxon>
    </lineage>
</organism>
<feature type="compositionally biased region" description="Gly residues" evidence="6">
    <location>
        <begin position="234"/>
        <end position="247"/>
    </location>
</feature>
<comment type="caution">
    <text evidence="7">The sequence shown here is derived from an EMBL/GenBank/DDBJ whole genome shotgun (WGS) entry which is preliminary data.</text>
</comment>
<evidence type="ECO:0000256" key="1">
    <source>
        <dbReference type="ARBA" id="ARBA00004123"/>
    </source>
</evidence>
<evidence type="ECO:0000313" key="7">
    <source>
        <dbReference type="EMBL" id="TNY19548.1"/>
    </source>
</evidence>
<dbReference type="GO" id="GO:0000124">
    <property type="term" value="C:SAGA complex"/>
    <property type="evidence" value="ECO:0007669"/>
    <property type="project" value="TreeGrafter"/>
</dbReference>
<dbReference type="GO" id="GO:0003713">
    <property type="term" value="F:transcription coactivator activity"/>
    <property type="evidence" value="ECO:0007669"/>
    <property type="project" value="TreeGrafter"/>
</dbReference>
<gene>
    <name evidence="7" type="ORF">DMC30DRAFT_353752</name>
</gene>
<dbReference type="Pfam" id="PF02291">
    <property type="entry name" value="TFIID-31kDa"/>
    <property type="match status" value="1"/>
</dbReference>
<dbReference type="CDD" id="cd07979">
    <property type="entry name" value="HFD_TAF9"/>
    <property type="match status" value="1"/>
</dbReference>
<comment type="similarity">
    <text evidence="2">Belongs to the TAF9 family.</text>
</comment>
<dbReference type="EMBL" id="SOZI01000092">
    <property type="protein sequence ID" value="TNY19548.1"/>
    <property type="molecule type" value="Genomic_DNA"/>
</dbReference>
<accession>A0A5C5FRP0</accession>
<dbReference type="GO" id="GO:0046982">
    <property type="term" value="F:protein heterodimerization activity"/>
    <property type="evidence" value="ECO:0007669"/>
    <property type="project" value="InterPro"/>
</dbReference>
<keyword evidence="7" id="KW-0648">Protein biosynthesis</keyword>
<dbReference type="GO" id="GO:0016251">
    <property type="term" value="F:RNA polymerase II general transcription initiation factor activity"/>
    <property type="evidence" value="ECO:0007669"/>
    <property type="project" value="TreeGrafter"/>
</dbReference>
<comment type="subcellular location">
    <subcellularLocation>
        <location evidence="1">Nucleus</location>
    </subcellularLocation>
</comment>
<dbReference type="STRING" id="5288.A0A5C5FRP0"/>
<dbReference type="SUPFAM" id="SSF47113">
    <property type="entry name" value="Histone-fold"/>
    <property type="match status" value="1"/>
</dbReference>
<keyword evidence="7" id="KW-0396">Initiation factor</keyword>
<dbReference type="Gene3D" id="1.10.20.10">
    <property type="entry name" value="Histone, subunit A"/>
    <property type="match status" value="1"/>
</dbReference>
<feature type="compositionally biased region" description="Gly residues" evidence="6">
    <location>
        <begin position="200"/>
        <end position="209"/>
    </location>
</feature>
<keyword evidence="3" id="KW-0805">Transcription regulation</keyword>
<dbReference type="InterPro" id="IPR009072">
    <property type="entry name" value="Histone-fold"/>
</dbReference>
<evidence type="ECO:0000256" key="3">
    <source>
        <dbReference type="ARBA" id="ARBA00023015"/>
    </source>
</evidence>
<proteinExistence type="inferred from homology"/>